<proteinExistence type="predicted"/>
<name>A0ABX0KWK3_9NEIS</name>
<gene>
    <name evidence="1" type="ORF">HA050_10170</name>
</gene>
<reference evidence="1 2" key="1">
    <citation type="submission" date="2020-03" db="EMBL/GenBank/DDBJ databases">
        <title>Draft genome sequence of environmentally isolated violet-colored cultures.</title>
        <authorList>
            <person name="Wilson H.S."/>
        </authorList>
    </citation>
    <scope>NUCLEOTIDE SEQUENCE [LARGE SCALE GENOMIC DNA]</scope>
    <source>
        <strain evidence="1 2">HSC-16F04</strain>
    </source>
</reference>
<dbReference type="EMBL" id="JAAOLX010000004">
    <property type="protein sequence ID" value="NHQ86479.1"/>
    <property type="molecule type" value="Genomic_DNA"/>
</dbReference>
<evidence type="ECO:0000313" key="1">
    <source>
        <dbReference type="EMBL" id="NHQ86479.1"/>
    </source>
</evidence>
<keyword evidence="2" id="KW-1185">Reference proteome</keyword>
<organism evidence="1 2">
    <name type="scientific">Iodobacter violaceini</name>
    <dbReference type="NCBI Taxonomy" id="3044271"/>
    <lineage>
        <taxon>Bacteria</taxon>
        <taxon>Pseudomonadati</taxon>
        <taxon>Pseudomonadota</taxon>
        <taxon>Betaproteobacteria</taxon>
        <taxon>Neisseriales</taxon>
        <taxon>Chitinibacteraceae</taxon>
        <taxon>Iodobacter</taxon>
    </lineage>
</organism>
<dbReference type="InterPro" id="IPR011044">
    <property type="entry name" value="Quino_amine_DH_bsu"/>
</dbReference>
<dbReference type="Gene3D" id="2.130.10.10">
    <property type="entry name" value="YVTN repeat-like/Quinoprotein amine dehydrogenase"/>
    <property type="match status" value="1"/>
</dbReference>
<dbReference type="Proteomes" id="UP000712570">
    <property type="component" value="Unassembled WGS sequence"/>
</dbReference>
<protein>
    <submittedName>
        <fullName evidence="1">WD40 repeat domain-containing protein</fullName>
    </submittedName>
</protein>
<accession>A0ABX0KWK3</accession>
<comment type="caution">
    <text evidence="1">The sequence shown here is derived from an EMBL/GenBank/DDBJ whole genome shotgun (WGS) entry which is preliminary data.</text>
</comment>
<sequence>MRRVKLILKAEDNYLGLLAVSADGSRVWLLSNNPAEMSGNVMLLANGVRQPLSQVHAASSPQAFSADGRTIAGISADEKIAAGYPATVWKEKNKKNVIYRCPGDIQSSSKMILSADGKVLAAGQANSKKSLICLNRLEP</sequence>
<evidence type="ECO:0000313" key="2">
    <source>
        <dbReference type="Proteomes" id="UP000712570"/>
    </source>
</evidence>
<dbReference type="InterPro" id="IPR015943">
    <property type="entry name" value="WD40/YVTN_repeat-like_dom_sf"/>
</dbReference>
<dbReference type="RefSeq" id="WP_166825371.1">
    <property type="nucleotide sequence ID" value="NZ_JAAOLX010000004.1"/>
</dbReference>
<dbReference type="SUPFAM" id="SSF50969">
    <property type="entry name" value="YVTN repeat-like/Quinoprotein amine dehydrogenase"/>
    <property type="match status" value="1"/>
</dbReference>